<name>A0A094QJS1_9ZZZZ</name>
<evidence type="ECO:0000313" key="3">
    <source>
        <dbReference type="EMBL" id="KGA14676.1"/>
    </source>
</evidence>
<evidence type="ECO:0000256" key="1">
    <source>
        <dbReference type="SAM" id="Coils"/>
    </source>
</evidence>
<dbReference type="EMBL" id="JNSK01000121">
    <property type="protein sequence ID" value="KGA14676.1"/>
    <property type="molecule type" value="Genomic_DNA"/>
</dbReference>
<feature type="region of interest" description="Disordered" evidence="2">
    <location>
        <begin position="234"/>
        <end position="282"/>
    </location>
</feature>
<comment type="caution">
    <text evidence="3">The sequence shown here is derived from an EMBL/GenBank/DDBJ whole genome shotgun (WGS) entry which is preliminary data.</text>
</comment>
<accession>A0A094QJS1</accession>
<protein>
    <submittedName>
        <fullName evidence="3">Uncharacterized protein</fullName>
    </submittedName>
</protein>
<proteinExistence type="predicted"/>
<organism evidence="3">
    <name type="scientific">freshwater metagenome</name>
    <dbReference type="NCBI Taxonomy" id="449393"/>
    <lineage>
        <taxon>unclassified sequences</taxon>
        <taxon>metagenomes</taxon>
        <taxon>ecological metagenomes</taxon>
    </lineage>
</organism>
<dbReference type="AlphaFoldDB" id="A0A094QJS1"/>
<evidence type="ECO:0000256" key="2">
    <source>
        <dbReference type="SAM" id="MobiDB-lite"/>
    </source>
</evidence>
<reference evidence="3" key="1">
    <citation type="submission" date="2014-05" db="EMBL/GenBank/DDBJ databases">
        <title>Key roles for freshwater Actinobacteria revealed by deep metagenomic sequencing.</title>
        <authorList>
            <person name="Ghai R."/>
            <person name="Mizuno C.M."/>
            <person name="Picazo A."/>
            <person name="Camacho A."/>
            <person name="Rodriguez-Valera F."/>
        </authorList>
    </citation>
    <scope>NUCLEOTIDE SEQUENCE</scope>
</reference>
<sequence length="282" mass="30959">MANEKSTFLNWVGFKEGETTTQNSVDRIRELEAQLADLRSRRDITSLSKEEFEILATETAMSMIKSAQAREQKAFSSSERVVSEASKTAREALEAAESKARAILSGAESRGRKYISAAESEAEDILSQAKTDAETIFEEKRREVTALALAARREGERLISEAQDEVVAYRQWLSQVMSEAERLNRIQTQSLHAAETAIAQGRSSLETAFARLSDLQKKVSENLATDGALLPQVPKTVVSQRTKPALEAPPKKGAPKKGAPKKSAAKKSAPKKSAKKTPAKRR</sequence>
<feature type="coiled-coil region" evidence="1">
    <location>
        <begin position="21"/>
        <end position="48"/>
    </location>
</feature>
<feature type="compositionally biased region" description="Basic residues" evidence="2">
    <location>
        <begin position="253"/>
        <end position="282"/>
    </location>
</feature>
<keyword evidence="1" id="KW-0175">Coiled coil</keyword>
<gene>
    <name evidence="3" type="ORF">GM50_19170</name>
</gene>